<dbReference type="PANTHER" id="PTHR11562">
    <property type="entry name" value="CATION EFFLUX PROTEIN/ ZINC TRANSPORTER"/>
    <property type="match status" value="1"/>
</dbReference>
<evidence type="ECO:0000259" key="11">
    <source>
        <dbReference type="Pfam" id="PF16916"/>
    </source>
</evidence>
<evidence type="ECO:0000313" key="13">
    <source>
        <dbReference type="Proteomes" id="UP000316095"/>
    </source>
</evidence>
<dbReference type="GO" id="GO:0005385">
    <property type="term" value="F:zinc ion transmembrane transporter activity"/>
    <property type="evidence" value="ECO:0007669"/>
    <property type="project" value="TreeGrafter"/>
</dbReference>
<dbReference type="SUPFAM" id="SSF161111">
    <property type="entry name" value="Cation efflux protein transmembrane domain-like"/>
    <property type="match status" value="1"/>
</dbReference>
<feature type="domain" description="Cation efflux protein transmembrane" evidence="10">
    <location>
        <begin position="28"/>
        <end position="210"/>
    </location>
</feature>
<protein>
    <submittedName>
        <fullName evidence="12">Cadmium, cobalt and zinc/H(+)-K(+) antiporter</fullName>
    </submittedName>
</protein>
<dbReference type="InterPro" id="IPR027469">
    <property type="entry name" value="Cation_efflux_TMD_sf"/>
</dbReference>
<evidence type="ECO:0000256" key="1">
    <source>
        <dbReference type="ARBA" id="ARBA00004141"/>
    </source>
</evidence>
<dbReference type="InterPro" id="IPR027470">
    <property type="entry name" value="Cation_efflux_CTD"/>
</dbReference>
<evidence type="ECO:0000256" key="8">
    <source>
        <dbReference type="ARBA" id="ARBA00023136"/>
    </source>
</evidence>
<keyword evidence="3" id="KW-0813">Transport</keyword>
<reference evidence="12 13" key="1">
    <citation type="submission" date="2019-02" db="EMBL/GenBank/DDBJ databases">
        <title>Deep-cultivation of Planctomycetes and their phenomic and genomic characterization uncovers novel biology.</title>
        <authorList>
            <person name="Wiegand S."/>
            <person name="Jogler M."/>
            <person name="Boedeker C."/>
            <person name="Pinto D."/>
            <person name="Vollmers J."/>
            <person name="Rivas-Marin E."/>
            <person name="Kohn T."/>
            <person name="Peeters S.H."/>
            <person name="Heuer A."/>
            <person name="Rast P."/>
            <person name="Oberbeckmann S."/>
            <person name="Bunk B."/>
            <person name="Jeske O."/>
            <person name="Meyerdierks A."/>
            <person name="Storesund J.E."/>
            <person name="Kallscheuer N."/>
            <person name="Luecker S."/>
            <person name="Lage O.M."/>
            <person name="Pohl T."/>
            <person name="Merkel B.J."/>
            <person name="Hornburger P."/>
            <person name="Mueller R.-W."/>
            <person name="Bruemmer F."/>
            <person name="Labrenz M."/>
            <person name="Spormann A.M."/>
            <person name="Op Den Camp H."/>
            <person name="Overmann J."/>
            <person name="Amann R."/>
            <person name="Jetten M.S.M."/>
            <person name="Mascher T."/>
            <person name="Medema M.H."/>
            <person name="Devos D.P."/>
            <person name="Kaster A.-K."/>
            <person name="Ovreas L."/>
            <person name="Rohde M."/>
            <person name="Galperin M.Y."/>
            <person name="Jogler C."/>
        </authorList>
    </citation>
    <scope>NUCLEOTIDE SEQUENCE [LARGE SCALE GENOMIC DNA]</scope>
    <source>
        <strain evidence="12 13">Pan54</strain>
    </source>
</reference>
<feature type="transmembrane region" description="Helical" evidence="9">
    <location>
        <begin position="90"/>
        <end position="113"/>
    </location>
</feature>
<evidence type="ECO:0000313" key="12">
    <source>
        <dbReference type="EMBL" id="TWT61869.1"/>
    </source>
</evidence>
<feature type="transmembrane region" description="Helical" evidence="9">
    <location>
        <begin position="189"/>
        <end position="206"/>
    </location>
</feature>
<dbReference type="InterPro" id="IPR002524">
    <property type="entry name" value="Cation_efflux"/>
</dbReference>
<dbReference type="Pfam" id="PF01545">
    <property type="entry name" value="Cation_efflux"/>
    <property type="match status" value="1"/>
</dbReference>
<comment type="subcellular location">
    <subcellularLocation>
        <location evidence="1">Membrane</location>
        <topology evidence="1">Multi-pass membrane protein</topology>
    </subcellularLocation>
</comment>
<dbReference type="Gene3D" id="1.20.1510.10">
    <property type="entry name" value="Cation efflux protein transmembrane domain"/>
    <property type="match status" value="1"/>
</dbReference>
<keyword evidence="13" id="KW-1185">Reference proteome</keyword>
<dbReference type="AlphaFoldDB" id="A0A5C5XGP2"/>
<keyword evidence="7" id="KW-0406">Ion transport</keyword>
<evidence type="ECO:0000256" key="9">
    <source>
        <dbReference type="SAM" id="Phobius"/>
    </source>
</evidence>
<keyword evidence="5" id="KW-0864">Zinc transport</keyword>
<dbReference type="InterPro" id="IPR036837">
    <property type="entry name" value="Cation_efflux_CTD_sf"/>
</dbReference>
<keyword evidence="4 9" id="KW-0812">Transmembrane</keyword>
<dbReference type="InterPro" id="IPR050681">
    <property type="entry name" value="CDF/SLC30A"/>
</dbReference>
<dbReference type="NCBIfam" id="TIGR01297">
    <property type="entry name" value="CDF"/>
    <property type="match status" value="1"/>
</dbReference>
<feature type="transmembrane region" description="Helical" evidence="9">
    <location>
        <begin position="125"/>
        <end position="146"/>
    </location>
</feature>
<accession>A0A5C5XGP2</accession>
<dbReference type="Pfam" id="PF16916">
    <property type="entry name" value="ZT_dimer"/>
    <property type="match status" value="1"/>
</dbReference>
<dbReference type="GO" id="GO:0005886">
    <property type="term" value="C:plasma membrane"/>
    <property type="evidence" value="ECO:0007669"/>
    <property type="project" value="TreeGrafter"/>
</dbReference>
<keyword evidence="5" id="KW-0862">Zinc</keyword>
<feature type="transmembrane region" description="Helical" evidence="9">
    <location>
        <begin position="158"/>
        <end position="183"/>
    </location>
</feature>
<dbReference type="PANTHER" id="PTHR11562:SF17">
    <property type="entry name" value="RE54080P-RELATED"/>
    <property type="match status" value="1"/>
</dbReference>
<keyword evidence="8 9" id="KW-0472">Membrane</keyword>
<evidence type="ECO:0000256" key="7">
    <source>
        <dbReference type="ARBA" id="ARBA00023065"/>
    </source>
</evidence>
<dbReference type="SUPFAM" id="SSF160240">
    <property type="entry name" value="Cation efflux protein cytoplasmic domain-like"/>
    <property type="match status" value="1"/>
</dbReference>
<feature type="domain" description="Cation efflux protein cytoplasmic" evidence="11">
    <location>
        <begin position="218"/>
        <end position="292"/>
    </location>
</feature>
<gene>
    <name evidence="12" type="primary">czcD_1</name>
    <name evidence="12" type="ORF">Pan54_26060</name>
</gene>
<keyword evidence="6 9" id="KW-1133">Transmembrane helix</keyword>
<dbReference type="Proteomes" id="UP000316095">
    <property type="component" value="Unassembled WGS sequence"/>
</dbReference>
<proteinExistence type="inferred from homology"/>
<name>A0A5C5XGP2_9PLAN</name>
<dbReference type="InterPro" id="IPR058533">
    <property type="entry name" value="Cation_efflux_TM"/>
</dbReference>
<evidence type="ECO:0000256" key="2">
    <source>
        <dbReference type="ARBA" id="ARBA00008873"/>
    </source>
</evidence>
<evidence type="ECO:0000256" key="3">
    <source>
        <dbReference type="ARBA" id="ARBA00022448"/>
    </source>
</evidence>
<comment type="similarity">
    <text evidence="2">Belongs to the cation diffusion facilitator (CDF) transporter (TC 2.A.4) family. SLC30A subfamily.</text>
</comment>
<sequence length="315" mass="34209">MTPLPEALCMHDHGPQQFHYDRAFRWGVIFNVVYVLVEAGYGLKVGSLALLSDAGHNLSDVFGLLLAWSGHALSKIPSNPKRTYGYQGATILAALFNALILLMATGGIIWEAIGRLQTPATPDSLTVIVVAGIGVVVNVATALLFMKGHDDLNVRGAFLHMAADAGVSVGVVIGGIVIMFTQWTLIDPVLSLIIAGFIFWGTWGLLTESVNLAMQAVPKQIDSQSVAKYLSKTDGVTGIHDLHIWAMSTTEIALTAHLVRPEHQQEDEFLHNLGHELESKFGIHHSTIQIEHSHNNEACSQHTSCNSYSREAMTE</sequence>
<evidence type="ECO:0000256" key="4">
    <source>
        <dbReference type="ARBA" id="ARBA00022692"/>
    </source>
</evidence>
<evidence type="ECO:0000256" key="5">
    <source>
        <dbReference type="ARBA" id="ARBA00022906"/>
    </source>
</evidence>
<comment type="caution">
    <text evidence="12">The sequence shown here is derived from an EMBL/GenBank/DDBJ whole genome shotgun (WGS) entry which is preliminary data.</text>
</comment>
<organism evidence="12 13">
    <name type="scientific">Rubinisphaera italica</name>
    <dbReference type="NCBI Taxonomy" id="2527969"/>
    <lineage>
        <taxon>Bacteria</taxon>
        <taxon>Pseudomonadati</taxon>
        <taxon>Planctomycetota</taxon>
        <taxon>Planctomycetia</taxon>
        <taxon>Planctomycetales</taxon>
        <taxon>Planctomycetaceae</taxon>
        <taxon>Rubinisphaera</taxon>
    </lineage>
</organism>
<evidence type="ECO:0000256" key="6">
    <source>
        <dbReference type="ARBA" id="ARBA00022989"/>
    </source>
</evidence>
<dbReference type="EMBL" id="SJPG01000001">
    <property type="protein sequence ID" value="TWT61869.1"/>
    <property type="molecule type" value="Genomic_DNA"/>
</dbReference>
<evidence type="ECO:0000259" key="10">
    <source>
        <dbReference type="Pfam" id="PF01545"/>
    </source>
</evidence>